<organism evidence="1 2">
    <name type="scientific">Oceanidesulfovibrio indonesiensis</name>
    <dbReference type="NCBI Taxonomy" id="54767"/>
    <lineage>
        <taxon>Bacteria</taxon>
        <taxon>Pseudomonadati</taxon>
        <taxon>Thermodesulfobacteriota</taxon>
        <taxon>Desulfovibrionia</taxon>
        <taxon>Desulfovibrionales</taxon>
        <taxon>Desulfovibrionaceae</taxon>
        <taxon>Oceanidesulfovibrio</taxon>
    </lineage>
</organism>
<name>A0A7M3MDZ6_9BACT</name>
<evidence type="ECO:0000313" key="2">
    <source>
        <dbReference type="Proteomes" id="UP000448292"/>
    </source>
</evidence>
<dbReference type="RefSeq" id="WP_144303273.1">
    <property type="nucleotide sequence ID" value="NZ_QMIE01000009.1"/>
</dbReference>
<dbReference type="AlphaFoldDB" id="A0A7M3MDZ6"/>
<dbReference type="GO" id="GO:0043107">
    <property type="term" value="P:type IV pilus-dependent motility"/>
    <property type="evidence" value="ECO:0007669"/>
    <property type="project" value="InterPro"/>
</dbReference>
<sequence length="191" mass="21191">MRKLSTLERWGAVALVIIGATYAYLELLREPEGTTYADLVKKNNSLVQSVQTLKDQPPSPEGIGRSAEKLKTELAEMREELETLRANILTPPAMLEETVMHISEAAANNGLRVIELSPLTNPKFTLFPALQSEQKLVERSLYTMKLTGGLLAFYDFLSELSAMSHIVTVSHITIFGNEENGITNVDLVLFI</sequence>
<evidence type="ECO:0000313" key="1">
    <source>
        <dbReference type="EMBL" id="TVM16926.1"/>
    </source>
</evidence>
<dbReference type="GO" id="GO:0043683">
    <property type="term" value="P:type IV pilus assembly"/>
    <property type="evidence" value="ECO:0007669"/>
    <property type="project" value="InterPro"/>
</dbReference>
<protein>
    <recommendedName>
        <fullName evidence="3">Pilus assembly protein PilO</fullName>
    </recommendedName>
</protein>
<dbReference type="Gene3D" id="3.30.70.60">
    <property type="match status" value="1"/>
</dbReference>
<accession>A0A7M3MDZ6</accession>
<dbReference type="InterPro" id="IPR007445">
    <property type="entry name" value="PilO"/>
</dbReference>
<proteinExistence type="predicted"/>
<comment type="caution">
    <text evidence="1">The sequence shown here is derived from an EMBL/GenBank/DDBJ whole genome shotgun (WGS) entry which is preliminary data.</text>
</comment>
<dbReference type="InterPro" id="IPR014717">
    <property type="entry name" value="Transl_elong_EF1B/ribsomal_bS6"/>
</dbReference>
<keyword evidence="2" id="KW-1185">Reference proteome</keyword>
<evidence type="ECO:0008006" key="3">
    <source>
        <dbReference type="Google" id="ProtNLM"/>
    </source>
</evidence>
<dbReference type="Pfam" id="PF04350">
    <property type="entry name" value="PilO"/>
    <property type="match status" value="1"/>
</dbReference>
<dbReference type="EMBL" id="QMIE01000009">
    <property type="protein sequence ID" value="TVM16926.1"/>
    <property type="molecule type" value="Genomic_DNA"/>
</dbReference>
<dbReference type="Proteomes" id="UP000448292">
    <property type="component" value="Unassembled WGS sequence"/>
</dbReference>
<gene>
    <name evidence="1" type="ORF">DPQ33_11020</name>
</gene>
<reference evidence="1 2" key="1">
    <citation type="submission" date="2018-06" db="EMBL/GenBank/DDBJ databases">
        <title>Complete genome of Desulfovibrio indonesiensis P37SLT.</title>
        <authorList>
            <person name="Crispim J.S."/>
            <person name="Vidigal P.M.P."/>
            <person name="Silva L.C.F."/>
            <person name="Laguardia C.N."/>
            <person name="Araujo L.C."/>
            <person name="Dias R.S."/>
            <person name="Sousa M.P."/>
            <person name="Paula S.O."/>
            <person name="Silva C."/>
        </authorList>
    </citation>
    <scope>NUCLEOTIDE SEQUENCE [LARGE SCALE GENOMIC DNA]</scope>
    <source>
        <strain evidence="1 2">P37SLT</strain>
    </source>
</reference>